<keyword evidence="3 6" id="KW-0812">Transmembrane</keyword>
<feature type="transmembrane region" description="Helical" evidence="6">
    <location>
        <begin position="169"/>
        <end position="188"/>
    </location>
</feature>
<evidence type="ECO:0000256" key="6">
    <source>
        <dbReference type="SAM" id="Phobius"/>
    </source>
</evidence>
<feature type="transmembrane region" description="Helical" evidence="6">
    <location>
        <begin position="219"/>
        <end position="242"/>
    </location>
</feature>
<keyword evidence="8" id="KW-1185">Reference proteome</keyword>
<feature type="transmembrane region" description="Helical" evidence="6">
    <location>
        <begin position="53"/>
        <end position="86"/>
    </location>
</feature>
<dbReference type="CDD" id="cd06581">
    <property type="entry name" value="TM_PBP1_LivM_like"/>
    <property type="match status" value="1"/>
</dbReference>
<evidence type="ECO:0000256" key="5">
    <source>
        <dbReference type="ARBA" id="ARBA00023136"/>
    </source>
</evidence>
<accession>A0A239LFR1</accession>
<dbReference type="InterPro" id="IPR001851">
    <property type="entry name" value="ABC_transp_permease"/>
</dbReference>
<organism evidence="7 8">
    <name type="scientific">Streptosporangium subroseum</name>
    <dbReference type="NCBI Taxonomy" id="106412"/>
    <lineage>
        <taxon>Bacteria</taxon>
        <taxon>Bacillati</taxon>
        <taxon>Actinomycetota</taxon>
        <taxon>Actinomycetes</taxon>
        <taxon>Streptosporangiales</taxon>
        <taxon>Streptosporangiaceae</taxon>
        <taxon>Streptosporangium</taxon>
    </lineage>
</organism>
<dbReference type="RefSeq" id="WP_179282240.1">
    <property type="nucleotide sequence ID" value="NZ_FZOD01000032.1"/>
</dbReference>
<dbReference type="GO" id="GO:0015658">
    <property type="term" value="F:branched-chain amino acid transmembrane transporter activity"/>
    <property type="evidence" value="ECO:0007669"/>
    <property type="project" value="InterPro"/>
</dbReference>
<dbReference type="PANTHER" id="PTHR30482">
    <property type="entry name" value="HIGH-AFFINITY BRANCHED-CHAIN AMINO ACID TRANSPORT SYSTEM PERMEASE"/>
    <property type="match status" value="1"/>
</dbReference>
<protein>
    <submittedName>
        <fullName evidence="7">Branched-chain amino acid transport system permease protein</fullName>
    </submittedName>
</protein>
<name>A0A239LFR1_9ACTN</name>
<evidence type="ECO:0000313" key="7">
    <source>
        <dbReference type="EMBL" id="SNT28673.1"/>
    </source>
</evidence>
<evidence type="ECO:0000256" key="4">
    <source>
        <dbReference type="ARBA" id="ARBA00022989"/>
    </source>
</evidence>
<evidence type="ECO:0000256" key="2">
    <source>
        <dbReference type="ARBA" id="ARBA00022475"/>
    </source>
</evidence>
<dbReference type="PANTHER" id="PTHR30482:SF10">
    <property type="entry name" value="HIGH-AFFINITY BRANCHED-CHAIN AMINO ACID TRANSPORT PROTEIN BRAE"/>
    <property type="match status" value="1"/>
</dbReference>
<sequence>MSTTKVRRLGTDKPPTRASRLMRNKWAGTAGLLIALLAPFVDATPYALSIMTSAAIAVMLAAGLNIVVGYCGLLDLGYVAFFAVGAYTSGVLATRFDLPLLATVPIVIVVTVIAGIIIGAPTLRLRSDYLAIVTLGFGEIIRITANNLDVTGGPSGIYGIPHLVENKVLFYYVTVVVVSLAVLGAARLGRSRLGRAWRFVREDEDAAEAMGVHTYRVKLAAYIAGAVWGGLAGVLFASQLSAISPGSFTFLQSALVLMAVVLGGMGSMPGVVIGAVVISLLPEVLRGLADYRFLLFGILLIIVMLLRPQGLWPARSKEVS</sequence>
<dbReference type="GO" id="GO:0005886">
    <property type="term" value="C:plasma membrane"/>
    <property type="evidence" value="ECO:0007669"/>
    <property type="project" value="UniProtKB-SubCell"/>
</dbReference>
<keyword evidence="2" id="KW-1003">Cell membrane</keyword>
<dbReference type="AlphaFoldDB" id="A0A239LFR1"/>
<evidence type="ECO:0000313" key="8">
    <source>
        <dbReference type="Proteomes" id="UP000198282"/>
    </source>
</evidence>
<evidence type="ECO:0000256" key="1">
    <source>
        <dbReference type="ARBA" id="ARBA00004651"/>
    </source>
</evidence>
<feature type="transmembrane region" description="Helical" evidence="6">
    <location>
        <begin position="98"/>
        <end position="120"/>
    </location>
</feature>
<gene>
    <name evidence="7" type="ORF">SAMN05216276_103268</name>
</gene>
<comment type="subcellular location">
    <subcellularLocation>
        <location evidence="1">Cell membrane</location>
        <topology evidence="1">Multi-pass membrane protein</topology>
    </subcellularLocation>
</comment>
<keyword evidence="5 6" id="KW-0472">Membrane</keyword>
<dbReference type="Pfam" id="PF02653">
    <property type="entry name" value="BPD_transp_2"/>
    <property type="match status" value="1"/>
</dbReference>
<reference evidence="7 8" key="1">
    <citation type="submission" date="2017-06" db="EMBL/GenBank/DDBJ databases">
        <authorList>
            <person name="Kim H.J."/>
            <person name="Triplett B.A."/>
        </authorList>
    </citation>
    <scope>NUCLEOTIDE SEQUENCE [LARGE SCALE GENOMIC DNA]</scope>
    <source>
        <strain evidence="7 8">CGMCC 4.2132</strain>
    </source>
</reference>
<evidence type="ECO:0000256" key="3">
    <source>
        <dbReference type="ARBA" id="ARBA00022692"/>
    </source>
</evidence>
<feature type="transmembrane region" description="Helical" evidence="6">
    <location>
        <begin position="293"/>
        <end position="312"/>
    </location>
</feature>
<proteinExistence type="predicted"/>
<dbReference type="InterPro" id="IPR043428">
    <property type="entry name" value="LivM-like"/>
</dbReference>
<feature type="transmembrane region" description="Helical" evidence="6">
    <location>
        <begin position="254"/>
        <end position="281"/>
    </location>
</feature>
<dbReference type="Proteomes" id="UP000198282">
    <property type="component" value="Unassembled WGS sequence"/>
</dbReference>
<keyword evidence="4 6" id="KW-1133">Transmembrane helix</keyword>
<dbReference type="EMBL" id="FZOD01000032">
    <property type="protein sequence ID" value="SNT28673.1"/>
    <property type="molecule type" value="Genomic_DNA"/>
</dbReference>